<proteinExistence type="predicted"/>
<evidence type="ECO:0000313" key="3">
    <source>
        <dbReference type="Proteomes" id="UP000247409"/>
    </source>
</evidence>
<evidence type="ECO:0000313" key="2">
    <source>
        <dbReference type="EMBL" id="PXF49766.1"/>
    </source>
</evidence>
<name>A0A2V3J5R1_9FLOR</name>
<reference evidence="2 3" key="1">
    <citation type="journal article" date="2018" name="Mol. Biol. Evol.">
        <title>Analysis of the draft genome of the red seaweed Gracilariopsis chorda provides insights into genome size evolution in Rhodophyta.</title>
        <authorList>
            <person name="Lee J."/>
            <person name="Yang E.C."/>
            <person name="Graf L."/>
            <person name="Yang J.H."/>
            <person name="Qiu H."/>
            <person name="Zel Zion U."/>
            <person name="Chan C.X."/>
            <person name="Stephens T.G."/>
            <person name="Weber A.P.M."/>
            <person name="Boo G.H."/>
            <person name="Boo S.M."/>
            <person name="Kim K.M."/>
            <person name="Shin Y."/>
            <person name="Jung M."/>
            <person name="Lee S.J."/>
            <person name="Yim H.S."/>
            <person name="Lee J.H."/>
            <person name="Bhattacharya D."/>
            <person name="Yoon H.S."/>
        </authorList>
    </citation>
    <scope>NUCLEOTIDE SEQUENCE [LARGE SCALE GENOMIC DNA]</scope>
    <source>
        <strain evidence="2 3">SKKU-2015</strain>
        <tissue evidence="2">Whole body</tissue>
    </source>
</reference>
<dbReference type="Proteomes" id="UP000247409">
    <property type="component" value="Unassembled WGS sequence"/>
</dbReference>
<dbReference type="EMBL" id="NBIV01000002">
    <property type="protein sequence ID" value="PXF49766.1"/>
    <property type="molecule type" value="Genomic_DNA"/>
</dbReference>
<dbReference type="EMBL" id="NBIV01000517">
    <property type="protein sequence ID" value="PXF39690.1"/>
    <property type="molecule type" value="Genomic_DNA"/>
</dbReference>
<organism evidence="2 3">
    <name type="scientific">Gracilariopsis chorda</name>
    <dbReference type="NCBI Taxonomy" id="448386"/>
    <lineage>
        <taxon>Eukaryota</taxon>
        <taxon>Rhodophyta</taxon>
        <taxon>Florideophyceae</taxon>
        <taxon>Rhodymeniophycidae</taxon>
        <taxon>Gracilariales</taxon>
        <taxon>Gracilariaceae</taxon>
        <taxon>Gracilariopsis</taxon>
    </lineage>
</organism>
<accession>A0A2V3J5R1</accession>
<gene>
    <name evidence="2" type="ORF">BWQ96_00418</name>
    <name evidence="1" type="ORF">BWQ96_10607</name>
</gene>
<sequence>MSAFGTQSSDIDNICTKIEKCVEHRARARKLQLRNQLKDDANITSSQREAKVSRLYHNQILEGYREALREVVCAWYKDASSAAGRS</sequence>
<dbReference type="OrthoDB" id="11963at2759"/>
<protein>
    <submittedName>
        <fullName evidence="2">Uncharacterized protein</fullName>
    </submittedName>
</protein>
<keyword evidence="3" id="KW-1185">Reference proteome</keyword>
<dbReference type="AlphaFoldDB" id="A0A2V3J5R1"/>
<comment type="caution">
    <text evidence="2">The sequence shown here is derived from an EMBL/GenBank/DDBJ whole genome shotgun (WGS) entry which is preliminary data.</text>
</comment>
<evidence type="ECO:0000313" key="1">
    <source>
        <dbReference type="EMBL" id="PXF39690.1"/>
    </source>
</evidence>